<dbReference type="Pfam" id="PF13023">
    <property type="entry name" value="HD_3"/>
    <property type="match status" value="1"/>
</dbReference>
<name>A0A5C1APH5_9BACT</name>
<dbReference type="EMBL" id="CP042425">
    <property type="protein sequence ID" value="QEL21071.1"/>
    <property type="molecule type" value="Genomic_DNA"/>
</dbReference>
<evidence type="ECO:0000256" key="1">
    <source>
        <dbReference type="ARBA" id="ARBA00022723"/>
    </source>
</evidence>
<proteinExistence type="predicted"/>
<reference evidence="5" key="1">
    <citation type="submission" date="2019-08" db="EMBL/GenBank/DDBJ databases">
        <title>Limnoglobus roseus gen. nov., sp. nov., a novel freshwater planctomycete with a giant genome from the family Gemmataceae.</title>
        <authorList>
            <person name="Kulichevskaya I.S."/>
            <person name="Naumoff D.G."/>
            <person name="Miroshnikov K."/>
            <person name="Ivanova A."/>
            <person name="Philippov D.A."/>
            <person name="Hakobyan A."/>
            <person name="Rijpstra I.C."/>
            <person name="Sinninghe Damste J.S."/>
            <person name="Liesack W."/>
            <person name="Dedysh S.N."/>
        </authorList>
    </citation>
    <scope>NUCLEOTIDE SEQUENCE [LARGE SCALE GENOMIC DNA]</scope>
    <source>
        <strain evidence="5">PX52</strain>
    </source>
</reference>
<gene>
    <name evidence="4" type="ORF">PX52LOC_08200</name>
</gene>
<dbReference type="SUPFAM" id="SSF109604">
    <property type="entry name" value="HD-domain/PDEase-like"/>
    <property type="match status" value="1"/>
</dbReference>
<evidence type="ECO:0000259" key="3">
    <source>
        <dbReference type="Pfam" id="PF13023"/>
    </source>
</evidence>
<keyword evidence="5" id="KW-1185">Reference proteome</keyword>
<organism evidence="4 5">
    <name type="scientific">Limnoglobus roseus</name>
    <dbReference type="NCBI Taxonomy" id="2598579"/>
    <lineage>
        <taxon>Bacteria</taxon>
        <taxon>Pseudomonadati</taxon>
        <taxon>Planctomycetota</taxon>
        <taxon>Planctomycetia</taxon>
        <taxon>Gemmatales</taxon>
        <taxon>Gemmataceae</taxon>
        <taxon>Limnoglobus</taxon>
    </lineage>
</organism>
<dbReference type="InterPro" id="IPR006674">
    <property type="entry name" value="HD_domain"/>
</dbReference>
<dbReference type="OrthoDB" id="9796032at2"/>
<dbReference type="AlphaFoldDB" id="A0A5C1APH5"/>
<evidence type="ECO:0000313" key="4">
    <source>
        <dbReference type="EMBL" id="QEL21071.1"/>
    </source>
</evidence>
<dbReference type="Proteomes" id="UP000324974">
    <property type="component" value="Chromosome"/>
</dbReference>
<dbReference type="GO" id="GO:0046872">
    <property type="term" value="F:metal ion binding"/>
    <property type="evidence" value="ECO:0007669"/>
    <property type="project" value="UniProtKB-KW"/>
</dbReference>
<dbReference type="GO" id="GO:0002953">
    <property type="term" value="F:5'-deoxynucleotidase activity"/>
    <property type="evidence" value="ECO:0007669"/>
    <property type="project" value="InterPro"/>
</dbReference>
<dbReference type="RefSeq" id="WP_149115312.1">
    <property type="nucleotide sequence ID" value="NZ_CP042425.1"/>
</dbReference>
<keyword evidence="1" id="KW-0479">Metal-binding</keyword>
<evidence type="ECO:0000256" key="2">
    <source>
        <dbReference type="ARBA" id="ARBA00022801"/>
    </source>
</evidence>
<feature type="domain" description="HD" evidence="3">
    <location>
        <begin position="16"/>
        <end position="164"/>
    </location>
</feature>
<keyword evidence="2" id="KW-0378">Hydrolase</keyword>
<dbReference type="KEGG" id="lrs:PX52LOC_08200"/>
<dbReference type="PANTHER" id="PTHR11845">
    <property type="entry name" value="5'-DEOXYNUCLEOTIDASE HDDC2"/>
    <property type="match status" value="1"/>
</dbReference>
<dbReference type="PANTHER" id="PTHR11845:SF13">
    <property type="entry name" value="5'-DEOXYNUCLEOTIDASE HDDC2"/>
    <property type="match status" value="1"/>
</dbReference>
<dbReference type="Gene3D" id="1.10.3210.10">
    <property type="entry name" value="Hypothetical protein af1432"/>
    <property type="match status" value="1"/>
</dbReference>
<accession>A0A5C1APH5</accession>
<dbReference type="GO" id="GO:0005737">
    <property type="term" value="C:cytoplasm"/>
    <property type="evidence" value="ECO:0007669"/>
    <property type="project" value="TreeGrafter"/>
</dbReference>
<evidence type="ECO:0000313" key="5">
    <source>
        <dbReference type="Proteomes" id="UP000324974"/>
    </source>
</evidence>
<protein>
    <recommendedName>
        <fullName evidence="3">HD domain-containing protein</fullName>
    </recommendedName>
</protein>
<dbReference type="InterPro" id="IPR039356">
    <property type="entry name" value="YfbR/HDDC2"/>
</dbReference>
<sequence length="188" mass="20874">MDAIELTGVLDFLRAAEQLKNTLRNSWTSAGRRESTAEHTWRLCLMAVLFRESFPDVDFAKLIKICVIHDLGEAVGGDIPAIAQVAGVPKAAKERQDLLQLLQPLPDRLRDEVLSLWDEYEAAATPEAKLAKALDKLETILQHNQGQNPPGFDYAFNLGYGAKYTSEPALIAAVREVLDEETRKKTEG</sequence>